<dbReference type="SUPFAM" id="SSF53474">
    <property type="entry name" value="alpha/beta-Hydrolases"/>
    <property type="match status" value="1"/>
</dbReference>
<dbReference type="Pfam" id="PF07859">
    <property type="entry name" value="Abhydrolase_3"/>
    <property type="match status" value="1"/>
</dbReference>
<dbReference type="PANTHER" id="PTHR48081:SF8">
    <property type="entry name" value="ALPHA_BETA HYDROLASE FOLD-3 DOMAIN-CONTAINING PROTEIN-RELATED"/>
    <property type="match status" value="1"/>
</dbReference>
<dbReference type="InterPro" id="IPR029058">
    <property type="entry name" value="AB_hydrolase_fold"/>
</dbReference>
<dbReference type="Proteomes" id="UP001642406">
    <property type="component" value="Unassembled WGS sequence"/>
</dbReference>
<sequence length="362" mass="38531">MAPRAFQPLHPSIRDKLDPEYVAFHDAVLQFCPRSETVPFDPVASRAAKSPMAHGGQKVVAVGRTEDRVIYGEGLPVTDQVTVRIFTPEGKASVSGWPCLVWYHGGGWVMGGLGSENGFLTHICKYLRCVVISVNYRHAPEHMYPTAADDSFLGYQWAVASEQVASLNLDISKIALGGLSAGGGLAAIIGMKIASSDDKKLPRPVFQMLICPVIDNSATIDTDPAERAGWKASQHSPWLTPTRMQWYRNQYFGNDNATAAKTTTNWTASPCYAPADLLAASPPTFLGIAGCDLLAPEATAYGAQLAAVGVPIDVQTYAGGTHSVLILAGLGKKLVHDACTALASALGTVYDPSTSPVLSQMD</sequence>
<dbReference type="InterPro" id="IPR050300">
    <property type="entry name" value="GDXG_lipolytic_enzyme"/>
</dbReference>
<reference evidence="3 4" key="1">
    <citation type="submission" date="2024-01" db="EMBL/GenBank/DDBJ databases">
        <authorList>
            <person name="Allen C."/>
            <person name="Tagirdzhanova G."/>
        </authorList>
    </citation>
    <scope>NUCLEOTIDE SEQUENCE [LARGE SCALE GENOMIC DNA]</scope>
</reference>
<accession>A0ABP0BDP5</accession>
<evidence type="ECO:0000313" key="3">
    <source>
        <dbReference type="EMBL" id="CAK7217394.1"/>
    </source>
</evidence>
<name>A0ABP0BDP5_9PEZI</name>
<dbReference type="Gene3D" id="3.40.50.1820">
    <property type="entry name" value="alpha/beta hydrolase"/>
    <property type="match status" value="1"/>
</dbReference>
<comment type="caution">
    <text evidence="3">The sequence shown here is derived from an EMBL/GenBank/DDBJ whole genome shotgun (WGS) entry which is preliminary data.</text>
</comment>
<evidence type="ECO:0000259" key="2">
    <source>
        <dbReference type="Pfam" id="PF07859"/>
    </source>
</evidence>
<evidence type="ECO:0000256" key="1">
    <source>
        <dbReference type="ARBA" id="ARBA00022801"/>
    </source>
</evidence>
<feature type="domain" description="Alpha/beta hydrolase fold-3" evidence="2">
    <location>
        <begin position="100"/>
        <end position="324"/>
    </location>
</feature>
<evidence type="ECO:0000313" key="4">
    <source>
        <dbReference type="Proteomes" id="UP001642406"/>
    </source>
</evidence>
<proteinExistence type="predicted"/>
<dbReference type="InterPro" id="IPR013094">
    <property type="entry name" value="AB_hydrolase_3"/>
</dbReference>
<protein>
    <recommendedName>
        <fullName evidence="2">Alpha/beta hydrolase fold-3 domain-containing protein</fullName>
    </recommendedName>
</protein>
<keyword evidence="4" id="KW-1185">Reference proteome</keyword>
<keyword evidence="1" id="KW-0378">Hydrolase</keyword>
<dbReference type="EMBL" id="CAWUHC010000020">
    <property type="protein sequence ID" value="CAK7217394.1"/>
    <property type="molecule type" value="Genomic_DNA"/>
</dbReference>
<dbReference type="PANTHER" id="PTHR48081">
    <property type="entry name" value="AB HYDROLASE SUPERFAMILY PROTEIN C4A8.06C"/>
    <property type="match status" value="1"/>
</dbReference>
<gene>
    <name evidence="3" type="ORF">SBRCBS47491_003149</name>
</gene>
<organism evidence="3 4">
    <name type="scientific">Sporothrix bragantina</name>
    <dbReference type="NCBI Taxonomy" id="671064"/>
    <lineage>
        <taxon>Eukaryota</taxon>
        <taxon>Fungi</taxon>
        <taxon>Dikarya</taxon>
        <taxon>Ascomycota</taxon>
        <taxon>Pezizomycotina</taxon>
        <taxon>Sordariomycetes</taxon>
        <taxon>Sordariomycetidae</taxon>
        <taxon>Ophiostomatales</taxon>
        <taxon>Ophiostomataceae</taxon>
        <taxon>Sporothrix</taxon>
    </lineage>
</organism>